<feature type="repeat" description="PPR" evidence="2">
    <location>
        <begin position="229"/>
        <end position="263"/>
    </location>
</feature>
<dbReference type="InterPro" id="IPR002885">
    <property type="entry name" value="PPR_rpt"/>
</dbReference>
<gene>
    <name evidence="3" type="ORF">J5N97_015948</name>
</gene>
<protein>
    <recommendedName>
        <fullName evidence="5">Pentatricopeptide repeat-containing protein</fullName>
    </recommendedName>
</protein>
<dbReference type="PROSITE" id="PS51375">
    <property type="entry name" value="PPR"/>
    <property type="match status" value="6"/>
</dbReference>
<dbReference type="Gene3D" id="1.25.40.10">
    <property type="entry name" value="Tetratricopeptide repeat domain"/>
    <property type="match status" value="2"/>
</dbReference>
<accession>A0A9D5HF58</accession>
<proteinExistence type="predicted"/>
<reference evidence="3" key="2">
    <citation type="journal article" date="2022" name="Hortic Res">
        <title>The genome of Dioscorea zingiberensis sheds light on the biosynthesis, origin and evolution of the medicinally important diosgenin saponins.</title>
        <authorList>
            <person name="Li Y."/>
            <person name="Tan C."/>
            <person name="Li Z."/>
            <person name="Guo J."/>
            <person name="Li S."/>
            <person name="Chen X."/>
            <person name="Wang C."/>
            <person name="Dai X."/>
            <person name="Yang H."/>
            <person name="Song W."/>
            <person name="Hou L."/>
            <person name="Xu J."/>
            <person name="Tong Z."/>
            <person name="Xu A."/>
            <person name="Yuan X."/>
            <person name="Wang W."/>
            <person name="Yang Q."/>
            <person name="Chen L."/>
            <person name="Sun Z."/>
            <person name="Wang K."/>
            <person name="Pan B."/>
            <person name="Chen J."/>
            <person name="Bao Y."/>
            <person name="Liu F."/>
            <person name="Qi X."/>
            <person name="Gang D.R."/>
            <person name="Wen J."/>
            <person name="Li J."/>
        </authorList>
    </citation>
    <scope>NUCLEOTIDE SEQUENCE</scope>
    <source>
        <strain evidence="3">Dzin_1.0</strain>
    </source>
</reference>
<dbReference type="GO" id="GO:0003729">
    <property type="term" value="F:mRNA binding"/>
    <property type="evidence" value="ECO:0007669"/>
    <property type="project" value="TreeGrafter"/>
</dbReference>
<dbReference type="Proteomes" id="UP001085076">
    <property type="component" value="Miscellaneous, Linkage group lg04"/>
</dbReference>
<dbReference type="Pfam" id="PF01535">
    <property type="entry name" value="PPR"/>
    <property type="match status" value="1"/>
</dbReference>
<evidence type="ECO:0000313" key="4">
    <source>
        <dbReference type="Proteomes" id="UP001085076"/>
    </source>
</evidence>
<keyword evidence="1" id="KW-0677">Repeat</keyword>
<feature type="repeat" description="PPR" evidence="2">
    <location>
        <begin position="264"/>
        <end position="294"/>
    </location>
</feature>
<feature type="repeat" description="PPR" evidence="2">
    <location>
        <begin position="368"/>
        <end position="403"/>
    </location>
</feature>
<dbReference type="NCBIfam" id="TIGR00756">
    <property type="entry name" value="PPR"/>
    <property type="match status" value="5"/>
</dbReference>
<evidence type="ECO:0008006" key="5">
    <source>
        <dbReference type="Google" id="ProtNLM"/>
    </source>
</evidence>
<dbReference type="AlphaFoldDB" id="A0A9D5HF58"/>
<dbReference type="EMBL" id="JAGGNH010000004">
    <property type="protein sequence ID" value="KAJ0973983.1"/>
    <property type="molecule type" value="Genomic_DNA"/>
</dbReference>
<dbReference type="PANTHER" id="PTHR47933:SF11">
    <property type="entry name" value="PENTATRICOPEPTIDE REPEAT-CONTAINING PROTEIN 2"/>
    <property type="match status" value="1"/>
</dbReference>
<dbReference type="InterPro" id="IPR011990">
    <property type="entry name" value="TPR-like_helical_dom_sf"/>
</dbReference>
<keyword evidence="4" id="KW-1185">Reference proteome</keyword>
<dbReference type="OrthoDB" id="185373at2759"/>
<evidence type="ECO:0000313" key="3">
    <source>
        <dbReference type="EMBL" id="KAJ0973983.1"/>
    </source>
</evidence>
<feature type="repeat" description="PPR" evidence="2">
    <location>
        <begin position="331"/>
        <end position="367"/>
    </location>
</feature>
<dbReference type="InterPro" id="IPR051240">
    <property type="entry name" value="Mito_RNA-Proc/Resp"/>
</dbReference>
<dbReference type="PANTHER" id="PTHR47933">
    <property type="entry name" value="PENTATRICOPEPTIDE REPEAT-CONTAINING PROTEIN 1, MITOCHONDRIAL"/>
    <property type="match status" value="1"/>
</dbReference>
<feature type="repeat" description="PPR" evidence="2">
    <location>
        <begin position="195"/>
        <end position="225"/>
    </location>
</feature>
<organism evidence="3 4">
    <name type="scientific">Dioscorea zingiberensis</name>
    <dbReference type="NCBI Taxonomy" id="325984"/>
    <lineage>
        <taxon>Eukaryota</taxon>
        <taxon>Viridiplantae</taxon>
        <taxon>Streptophyta</taxon>
        <taxon>Embryophyta</taxon>
        <taxon>Tracheophyta</taxon>
        <taxon>Spermatophyta</taxon>
        <taxon>Magnoliopsida</taxon>
        <taxon>Liliopsida</taxon>
        <taxon>Dioscoreales</taxon>
        <taxon>Dioscoreaceae</taxon>
        <taxon>Dioscorea</taxon>
    </lineage>
</organism>
<dbReference type="Pfam" id="PF13041">
    <property type="entry name" value="PPR_2"/>
    <property type="match status" value="2"/>
</dbReference>
<sequence length="407" mass="45763">MRPPLPLRPLRRLFSSAVSRPSPPPPDESHLLRRNLLSLLARAPLNEELCTATLSRLTPLDLDRHLLELRPSIHPRHALRLFSYASDRLHFPFTPLSFSILLHSLLLARLRSPAHLLLTRLLDPLRSPPLLLSHSHNRLPELLHSLADSSPDDSSISAALDVLLHVCCTRFPPDHGLPLAVSSVRILVDRGLCPSLRSCNFLISSLAKSRKHRDARCVFDEMRRFLSPDVFSYTPLIDALCKGGRVEEAVVLFAEMENSGISPTVVTYNALLDGLCKHGMVAEALRLKERMIVEPSVVTYNVLINGLVKLDRFVEANCLLDEMEQKGIRPNEFVYNTLIDGHLCVLAGQMEQAEQLLEEMLMRKTVVNEGVFNSVVSLMVKAGSRFESAVRLIKEMLLRDLKPEGWF</sequence>
<evidence type="ECO:0000256" key="1">
    <source>
        <dbReference type="ARBA" id="ARBA00022737"/>
    </source>
</evidence>
<name>A0A9D5HF58_9LILI</name>
<evidence type="ECO:0000256" key="2">
    <source>
        <dbReference type="PROSITE-ProRule" id="PRU00708"/>
    </source>
</evidence>
<reference evidence="3" key="1">
    <citation type="submission" date="2021-03" db="EMBL/GenBank/DDBJ databases">
        <authorList>
            <person name="Li Z."/>
            <person name="Yang C."/>
        </authorList>
    </citation>
    <scope>NUCLEOTIDE SEQUENCE</scope>
    <source>
        <strain evidence="3">Dzin_1.0</strain>
        <tissue evidence="3">Leaf</tissue>
    </source>
</reference>
<comment type="caution">
    <text evidence="3">The sequence shown here is derived from an EMBL/GenBank/DDBJ whole genome shotgun (WGS) entry which is preliminary data.</text>
</comment>
<feature type="repeat" description="PPR" evidence="2">
    <location>
        <begin position="296"/>
        <end position="330"/>
    </location>
</feature>